<keyword evidence="2" id="KW-0732">Signal</keyword>
<evidence type="ECO:0000313" key="3">
    <source>
        <dbReference type="EMBL" id="MBC1186703.1"/>
    </source>
</evidence>
<feature type="signal peptide" evidence="2">
    <location>
        <begin position="1"/>
        <end position="21"/>
    </location>
</feature>
<sequence length="334" mass="37670">MTLAWKCGLLLLSSISLHAFADDNTPTDDVIKQQFAEHSDGLMHLGALKLSPLESVGNRATYMVEGDIASNDDLYGILGAAGDYLFYERTWKKDQPVKFSAMMTAVGTRASGWKTEFFSMQMAAKSVGRPFSHEKDLSRALVVNDSGYMAQFARIDAQFAASKTLIQKQQAEYEALKKKLDAQDEKIKRSWGTDENGKQLDRGALQRAQVQQLNELDRKNSFAKFESQYYLNVYEPALAACQKKAGCDSAPIHAARDVVLEKTKEEYYRQHIQLRDKLTAEMAEKDKQLAPLQKERQALYEQMMGVSFSIDDLERDAKVWQEGTAKLRKEGVIP</sequence>
<keyword evidence="1" id="KW-0175">Coiled coil</keyword>
<proteinExistence type="predicted"/>
<keyword evidence="4" id="KW-1185">Reference proteome</keyword>
<accession>A0ABR6RU97</accession>
<evidence type="ECO:0000256" key="1">
    <source>
        <dbReference type="SAM" id="Coils"/>
    </source>
</evidence>
<dbReference type="RefSeq" id="WP_185668329.1">
    <property type="nucleotide sequence ID" value="NZ_JABBJF010000011.1"/>
</dbReference>
<name>A0ABR6RU97_9ENTR</name>
<feature type="coiled-coil region" evidence="1">
    <location>
        <begin position="275"/>
        <end position="330"/>
    </location>
</feature>
<dbReference type="EMBL" id="JABBJF010000011">
    <property type="protein sequence ID" value="MBC1186703.1"/>
    <property type="molecule type" value="Genomic_DNA"/>
</dbReference>
<dbReference type="Proteomes" id="UP000607331">
    <property type="component" value="Unassembled WGS sequence"/>
</dbReference>
<dbReference type="Pfam" id="PF06717">
    <property type="entry name" value="DUF1202"/>
    <property type="match status" value="1"/>
</dbReference>
<gene>
    <name evidence="3" type="ORF">HII27_13380</name>
</gene>
<comment type="caution">
    <text evidence="3">The sequence shown here is derived from an EMBL/GenBank/DDBJ whole genome shotgun (WGS) entry which is preliminary data.</text>
</comment>
<protein>
    <submittedName>
        <fullName evidence="3">DUF1202 family protein</fullName>
    </submittedName>
</protein>
<feature type="coiled-coil region" evidence="1">
    <location>
        <begin position="159"/>
        <end position="186"/>
    </location>
</feature>
<feature type="chain" id="PRO_5045796226" evidence="2">
    <location>
        <begin position="22"/>
        <end position="334"/>
    </location>
</feature>
<evidence type="ECO:0000313" key="4">
    <source>
        <dbReference type="Proteomes" id="UP000607331"/>
    </source>
</evidence>
<organism evidence="3 4">
    <name type="scientific">Kluyvera sichuanensis</name>
    <dbReference type="NCBI Taxonomy" id="2725494"/>
    <lineage>
        <taxon>Bacteria</taxon>
        <taxon>Pseudomonadati</taxon>
        <taxon>Pseudomonadota</taxon>
        <taxon>Gammaproteobacteria</taxon>
        <taxon>Enterobacterales</taxon>
        <taxon>Enterobacteriaceae</taxon>
        <taxon>Kluyvera</taxon>
    </lineage>
</organism>
<evidence type="ECO:0000256" key="2">
    <source>
        <dbReference type="SAM" id="SignalP"/>
    </source>
</evidence>
<dbReference type="InterPro" id="IPR009592">
    <property type="entry name" value="DUF1202"/>
</dbReference>
<reference evidence="3 4" key="1">
    <citation type="submission" date="2020-04" db="EMBL/GenBank/DDBJ databases">
        <title>The draft genome of Kluyvera sichuanensis strain SCKS090646.</title>
        <authorList>
            <person name="Wei L."/>
            <person name="Liu L."/>
            <person name="Feng Y."/>
            <person name="Zong Z."/>
        </authorList>
    </citation>
    <scope>NUCLEOTIDE SEQUENCE [LARGE SCALE GENOMIC DNA]</scope>
    <source>
        <strain evidence="3 4">090646</strain>
    </source>
</reference>